<proteinExistence type="predicted"/>
<dbReference type="EMBL" id="QSJG01000031">
    <property type="protein sequence ID" value="RHD51009.1"/>
    <property type="molecule type" value="Genomic_DNA"/>
</dbReference>
<dbReference type="Proteomes" id="UP000260814">
    <property type="component" value="Unassembled WGS sequence"/>
</dbReference>
<keyword evidence="3" id="KW-0479">Metal-binding</keyword>
<evidence type="ECO:0000256" key="2">
    <source>
        <dbReference type="ARBA" id="ARBA00022679"/>
    </source>
</evidence>
<organism evidence="4 6">
    <name type="scientific">Phocaeicola plebeius</name>
    <dbReference type="NCBI Taxonomy" id="310297"/>
    <lineage>
        <taxon>Bacteria</taxon>
        <taxon>Pseudomonadati</taxon>
        <taxon>Bacteroidota</taxon>
        <taxon>Bacteroidia</taxon>
        <taxon>Bacteroidales</taxon>
        <taxon>Bacteroidaceae</taxon>
        <taxon>Phocaeicola</taxon>
    </lineage>
</organism>
<dbReference type="PANTHER" id="PTHR13778">
    <property type="entry name" value="GLYCOSYLTRANSFERASE 8 DOMAIN-CONTAINING PROTEIN"/>
    <property type="match status" value="1"/>
</dbReference>
<dbReference type="Pfam" id="PF01501">
    <property type="entry name" value="Glyco_transf_8"/>
    <property type="match status" value="1"/>
</dbReference>
<dbReference type="AlphaFoldDB" id="A0A3E4ZB14"/>
<dbReference type="InterPro" id="IPR002495">
    <property type="entry name" value="Glyco_trans_8"/>
</dbReference>
<dbReference type="EMBL" id="QSTW01000004">
    <property type="protein sequence ID" value="RGM92254.1"/>
    <property type="molecule type" value="Genomic_DNA"/>
</dbReference>
<evidence type="ECO:0000313" key="5">
    <source>
        <dbReference type="EMBL" id="RHD51009.1"/>
    </source>
</evidence>
<keyword evidence="2 4" id="KW-0808">Transferase</keyword>
<dbReference type="CDD" id="cd04194">
    <property type="entry name" value="GT8_A4GalT_like"/>
    <property type="match status" value="1"/>
</dbReference>
<evidence type="ECO:0000256" key="3">
    <source>
        <dbReference type="ARBA" id="ARBA00022723"/>
    </source>
</evidence>
<dbReference type="Proteomes" id="UP000284361">
    <property type="component" value="Unassembled WGS sequence"/>
</dbReference>
<dbReference type="PANTHER" id="PTHR13778:SF47">
    <property type="entry name" value="LIPOPOLYSACCHARIDE 1,3-GALACTOSYLTRANSFERASE"/>
    <property type="match status" value="1"/>
</dbReference>
<comment type="caution">
    <text evidence="4">The sequence shown here is derived from an EMBL/GenBank/DDBJ whole genome shotgun (WGS) entry which is preliminary data.</text>
</comment>
<name>A0A3E4ZB14_9BACT</name>
<dbReference type="SUPFAM" id="SSF53448">
    <property type="entry name" value="Nucleotide-diphospho-sugar transferases"/>
    <property type="match status" value="1"/>
</dbReference>
<evidence type="ECO:0000256" key="1">
    <source>
        <dbReference type="ARBA" id="ARBA00022676"/>
    </source>
</evidence>
<evidence type="ECO:0000313" key="4">
    <source>
        <dbReference type="EMBL" id="RGM92254.1"/>
    </source>
</evidence>
<protein>
    <submittedName>
        <fullName evidence="4">Glycosyltransferase family 8 protein</fullName>
    </submittedName>
</protein>
<evidence type="ECO:0000313" key="7">
    <source>
        <dbReference type="Proteomes" id="UP000284361"/>
    </source>
</evidence>
<evidence type="ECO:0000313" key="6">
    <source>
        <dbReference type="Proteomes" id="UP000260814"/>
    </source>
</evidence>
<dbReference type="RefSeq" id="WP_117701028.1">
    <property type="nucleotide sequence ID" value="NZ_DBFMSJ010000103.1"/>
</dbReference>
<reference evidence="6 7" key="1">
    <citation type="submission" date="2018-08" db="EMBL/GenBank/DDBJ databases">
        <title>A genome reference for cultivated species of the human gut microbiota.</title>
        <authorList>
            <person name="Zou Y."/>
            <person name="Xue W."/>
            <person name="Luo G."/>
        </authorList>
    </citation>
    <scope>NUCLEOTIDE SEQUENCE [LARGE SCALE GENOMIC DNA]</scope>
    <source>
        <strain evidence="5 7">AM31-10</strain>
        <strain evidence="4 6">OM06-2</strain>
    </source>
</reference>
<dbReference type="GO" id="GO:0016757">
    <property type="term" value="F:glycosyltransferase activity"/>
    <property type="evidence" value="ECO:0007669"/>
    <property type="project" value="UniProtKB-KW"/>
</dbReference>
<gene>
    <name evidence="5" type="ORF">DW789_12740</name>
    <name evidence="4" type="ORF">DXB87_04855</name>
</gene>
<accession>A0A3E4ZB14</accession>
<keyword evidence="1" id="KW-0328">Glycosyltransferase</keyword>
<dbReference type="Gene3D" id="3.90.550.10">
    <property type="entry name" value="Spore Coat Polysaccharide Biosynthesis Protein SpsA, Chain A"/>
    <property type="match status" value="1"/>
</dbReference>
<dbReference type="InterPro" id="IPR050748">
    <property type="entry name" value="Glycosyltrans_8_dom-fam"/>
</dbReference>
<dbReference type="InterPro" id="IPR029044">
    <property type="entry name" value="Nucleotide-diphossugar_trans"/>
</dbReference>
<dbReference type="GO" id="GO:0046872">
    <property type="term" value="F:metal ion binding"/>
    <property type="evidence" value="ECO:0007669"/>
    <property type="project" value="UniProtKB-KW"/>
</dbReference>
<sequence length="308" mass="36628">MIHIACNIDSNYVRHCAVTLVSLFENNRKEQITAHIIARDLSDAEKKILIDLAASYGNLVCFYEPDIKLLEGFTIRKFSKRISMATYYRCILSELLPADINRLLYLDCDIVIVGDISEYWNTPLDDETGVAAVEDMGCNEPARYEILKYPMEDSYFNAGVLLINLDYWRKNDVAHACVDYFHKYPERILFNDQDLLNSILHKNKILVDLKWNVQDAFYRRPKQMDEAWKKKFSEVLKQPVILHYTNRKPWEYDSQHPLREIYFQYLDMTPWKGERILNNPLEQIKRFFRLLPFRIHLRKAKYINIEDI</sequence>